<dbReference type="InterPro" id="IPR052048">
    <property type="entry name" value="ST_Response_Regulator"/>
</dbReference>
<reference evidence="2" key="1">
    <citation type="journal article" date="2014" name="Front. Microbiol.">
        <title>High frequency of phylogenetically diverse reductive dehalogenase-homologous genes in deep subseafloor sedimentary metagenomes.</title>
        <authorList>
            <person name="Kawai M."/>
            <person name="Futagami T."/>
            <person name="Toyoda A."/>
            <person name="Takaki Y."/>
            <person name="Nishi S."/>
            <person name="Hori S."/>
            <person name="Arai W."/>
            <person name="Tsubouchi T."/>
            <person name="Morono Y."/>
            <person name="Uchiyama I."/>
            <person name="Ito T."/>
            <person name="Fujiyama A."/>
            <person name="Inagaki F."/>
            <person name="Takami H."/>
        </authorList>
    </citation>
    <scope>NUCLEOTIDE SEQUENCE</scope>
    <source>
        <strain evidence="2">Expedition CK06-06</strain>
    </source>
</reference>
<dbReference type="Pfam" id="PF00072">
    <property type="entry name" value="Response_reg"/>
    <property type="match status" value="1"/>
</dbReference>
<dbReference type="InterPro" id="IPR001789">
    <property type="entry name" value="Sig_transdc_resp-reg_receiver"/>
</dbReference>
<evidence type="ECO:0000313" key="2">
    <source>
        <dbReference type="EMBL" id="GAG98877.1"/>
    </source>
</evidence>
<dbReference type="EMBL" id="BART01025273">
    <property type="protein sequence ID" value="GAG98877.1"/>
    <property type="molecule type" value="Genomic_DNA"/>
</dbReference>
<dbReference type="PROSITE" id="PS50110">
    <property type="entry name" value="RESPONSE_REGULATORY"/>
    <property type="match status" value="1"/>
</dbReference>
<dbReference type="Gene3D" id="3.40.50.2300">
    <property type="match status" value="1"/>
</dbReference>
<dbReference type="PANTHER" id="PTHR43228:SF1">
    <property type="entry name" value="TWO-COMPONENT RESPONSE REGULATOR ARR22"/>
    <property type="match status" value="1"/>
</dbReference>
<sequence length="138" mass="15537">MKPLRDNIMKKKSGKFSVLIVDDATFVRNKLKKVVEKMDFAEVVGEASNGLEAISLYKKLNPDLVTMDLVMPNIDGIQAIEDIMAYDKNANIIVVSAMGQDLSIKEAVEKGAKEYIKKPFKDDEVYTIIERIIKNNNN</sequence>
<name>X1D185_9ZZZZ</name>
<evidence type="ECO:0000259" key="1">
    <source>
        <dbReference type="PROSITE" id="PS50110"/>
    </source>
</evidence>
<gene>
    <name evidence="2" type="ORF">S01H4_45405</name>
</gene>
<comment type="caution">
    <text evidence="2">The sequence shown here is derived from an EMBL/GenBank/DDBJ whole genome shotgun (WGS) entry which is preliminary data.</text>
</comment>
<feature type="domain" description="Response regulatory" evidence="1">
    <location>
        <begin position="17"/>
        <end position="133"/>
    </location>
</feature>
<dbReference type="InterPro" id="IPR011006">
    <property type="entry name" value="CheY-like_superfamily"/>
</dbReference>
<accession>X1D185</accession>
<protein>
    <recommendedName>
        <fullName evidence="1">Response regulatory domain-containing protein</fullName>
    </recommendedName>
</protein>
<organism evidence="2">
    <name type="scientific">marine sediment metagenome</name>
    <dbReference type="NCBI Taxonomy" id="412755"/>
    <lineage>
        <taxon>unclassified sequences</taxon>
        <taxon>metagenomes</taxon>
        <taxon>ecological metagenomes</taxon>
    </lineage>
</organism>
<dbReference type="SMART" id="SM00448">
    <property type="entry name" value="REC"/>
    <property type="match status" value="1"/>
</dbReference>
<dbReference type="PANTHER" id="PTHR43228">
    <property type="entry name" value="TWO-COMPONENT RESPONSE REGULATOR"/>
    <property type="match status" value="1"/>
</dbReference>
<dbReference type="SUPFAM" id="SSF52172">
    <property type="entry name" value="CheY-like"/>
    <property type="match status" value="1"/>
</dbReference>
<proteinExistence type="predicted"/>
<dbReference type="GO" id="GO:0000160">
    <property type="term" value="P:phosphorelay signal transduction system"/>
    <property type="evidence" value="ECO:0007669"/>
    <property type="project" value="InterPro"/>
</dbReference>
<dbReference type="AlphaFoldDB" id="X1D185"/>